<dbReference type="AlphaFoldDB" id="A0A7K1FJ46"/>
<sequence>MASSISGVAFPLVATIQRTFLVWIMHQQFKNFQRDCLVVRNPFTECRVSMDDVQPDLHPGVIMRCSVVLGHHLTATKLDELLGRLDHLVVPNSTGDEMLIQLKAQAELVAPDF</sequence>
<dbReference type="RefSeq" id="WP_154767319.1">
    <property type="nucleotide sequence ID" value="NZ_WLYK01000001.1"/>
</dbReference>
<evidence type="ECO:0000313" key="1">
    <source>
        <dbReference type="EMBL" id="MTD13459.1"/>
    </source>
</evidence>
<name>A0A7K1FJ46_9ACTN</name>
<gene>
    <name evidence="1" type="ORF">GIS00_05805</name>
</gene>
<proteinExistence type="predicted"/>
<protein>
    <submittedName>
        <fullName evidence="1">Uncharacterized protein</fullName>
    </submittedName>
</protein>
<keyword evidence="2" id="KW-1185">Reference proteome</keyword>
<evidence type="ECO:0000313" key="2">
    <source>
        <dbReference type="Proteomes" id="UP000460221"/>
    </source>
</evidence>
<accession>A0A7K1FJ46</accession>
<reference evidence="1 2" key="1">
    <citation type="submission" date="2019-11" db="EMBL/GenBank/DDBJ databases">
        <authorList>
            <person name="Jiang L.-Q."/>
        </authorList>
    </citation>
    <scope>NUCLEOTIDE SEQUENCE [LARGE SCALE GENOMIC DNA]</scope>
    <source>
        <strain evidence="1 2">YIM 132087</strain>
    </source>
</reference>
<dbReference type="EMBL" id="WLYK01000001">
    <property type="protein sequence ID" value="MTD13459.1"/>
    <property type="molecule type" value="Genomic_DNA"/>
</dbReference>
<dbReference type="Proteomes" id="UP000460221">
    <property type="component" value="Unassembled WGS sequence"/>
</dbReference>
<organism evidence="1 2">
    <name type="scientific">Nakamurella alba</name>
    <dbReference type="NCBI Taxonomy" id="2665158"/>
    <lineage>
        <taxon>Bacteria</taxon>
        <taxon>Bacillati</taxon>
        <taxon>Actinomycetota</taxon>
        <taxon>Actinomycetes</taxon>
        <taxon>Nakamurellales</taxon>
        <taxon>Nakamurellaceae</taxon>
        <taxon>Nakamurella</taxon>
    </lineage>
</organism>
<comment type="caution">
    <text evidence="1">The sequence shown here is derived from an EMBL/GenBank/DDBJ whole genome shotgun (WGS) entry which is preliminary data.</text>
</comment>